<protein>
    <submittedName>
        <fullName evidence="1">DUF3990 domain-containing protein</fullName>
    </submittedName>
</protein>
<dbReference type="Proteomes" id="UP000780721">
    <property type="component" value="Unassembled WGS sequence"/>
</dbReference>
<organism evidence="1 2">
    <name type="scientific">Oribacterium sinus</name>
    <dbReference type="NCBI Taxonomy" id="237576"/>
    <lineage>
        <taxon>Bacteria</taxon>
        <taxon>Bacillati</taxon>
        <taxon>Bacillota</taxon>
        <taxon>Clostridia</taxon>
        <taxon>Lachnospirales</taxon>
        <taxon>Lachnospiraceae</taxon>
        <taxon>Oribacterium</taxon>
    </lineage>
</organism>
<dbReference type="AlphaFoldDB" id="A0A930H1Z8"/>
<feature type="non-terminal residue" evidence="1">
    <location>
        <position position="59"/>
    </location>
</feature>
<dbReference type="InterPro" id="IPR025051">
    <property type="entry name" value="DUF3990"/>
</dbReference>
<gene>
    <name evidence="1" type="ORF">HXM91_05310</name>
</gene>
<dbReference type="EMBL" id="JABZRB010000128">
    <property type="protein sequence ID" value="MBF1305256.1"/>
    <property type="molecule type" value="Genomic_DNA"/>
</dbReference>
<sequence>MIVYHGSNQHVEKPDVKHSLRNLDFGSGFYVTTVKEQAEKWAKRRADLLSEKLQMIEFF</sequence>
<name>A0A930H1Z8_9FIRM</name>
<proteinExistence type="predicted"/>
<evidence type="ECO:0000313" key="1">
    <source>
        <dbReference type="EMBL" id="MBF1305256.1"/>
    </source>
</evidence>
<evidence type="ECO:0000313" key="2">
    <source>
        <dbReference type="Proteomes" id="UP000780721"/>
    </source>
</evidence>
<comment type="caution">
    <text evidence="1">The sequence shown here is derived from an EMBL/GenBank/DDBJ whole genome shotgun (WGS) entry which is preliminary data.</text>
</comment>
<reference evidence="1" key="1">
    <citation type="submission" date="2020-04" db="EMBL/GenBank/DDBJ databases">
        <title>Deep metagenomics examines the oral microbiome during advanced dental caries in children, revealing novel taxa and co-occurrences with host molecules.</title>
        <authorList>
            <person name="Baker J.L."/>
            <person name="Morton J.T."/>
            <person name="Dinis M."/>
            <person name="Alvarez R."/>
            <person name="Tran N.C."/>
            <person name="Knight R."/>
            <person name="Edlund A."/>
        </authorList>
    </citation>
    <scope>NUCLEOTIDE SEQUENCE</scope>
    <source>
        <strain evidence="1">JCVI_48_bin.5</strain>
    </source>
</reference>
<dbReference type="Pfam" id="PF13151">
    <property type="entry name" value="DUF3990"/>
    <property type="match status" value="1"/>
</dbReference>
<accession>A0A930H1Z8</accession>